<keyword evidence="3" id="KW-0964">Secreted</keyword>
<name>A0A3N0XUQ2_ANAGA</name>
<dbReference type="PANTHER" id="PTHR15035">
    <property type="entry name" value="CORTICOLIBERIN/UROCORTIN"/>
    <property type="match status" value="1"/>
</dbReference>
<feature type="signal peptide" evidence="8">
    <location>
        <begin position="1"/>
        <end position="21"/>
    </location>
</feature>
<evidence type="ECO:0000313" key="10">
    <source>
        <dbReference type="EMBL" id="ROJ35270.1"/>
    </source>
</evidence>
<dbReference type="PRINTS" id="PR01612">
    <property type="entry name" value="CRFFAMILY"/>
</dbReference>
<dbReference type="SMART" id="SM00039">
    <property type="entry name" value="CRF"/>
    <property type="match status" value="1"/>
</dbReference>
<evidence type="ECO:0000256" key="7">
    <source>
        <dbReference type="ARBA" id="ARBA00022815"/>
    </source>
</evidence>
<keyword evidence="5" id="KW-0372">Hormone</keyword>
<evidence type="ECO:0000259" key="9">
    <source>
        <dbReference type="SMART" id="SM00039"/>
    </source>
</evidence>
<reference evidence="10 11" key="1">
    <citation type="submission" date="2018-10" db="EMBL/GenBank/DDBJ databases">
        <title>Genome assembly for a Yunnan-Guizhou Plateau 3E fish, Anabarilius grahami (Regan), and its evolutionary and genetic applications.</title>
        <authorList>
            <person name="Jiang W."/>
        </authorList>
    </citation>
    <scope>NUCLEOTIDE SEQUENCE [LARGE SCALE GENOMIC DNA]</scope>
    <source>
        <strain evidence="10">AG-KIZ</strain>
        <tissue evidence="10">Muscle</tissue>
    </source>
</reference>
<feature type="domain" description="Corticotropin-releasing factor" evidence="9">
    <location>
        <begin position="97"/>
        <end position="136"/>
    </location>
</feature>
<evidence type="ECO:0000256" key="4">
    <source>
        <dbReference type="ARBA" id="ARBA00022685"/>
    </source>
</evidence>
<gene>
    <name evidence="10" type="ORF">DPX16_2784</name>
</gene>
<dbReference type="PROSITE" id="PS00511">
    <property type="entry name" value="CRF"/>
    <property type="match status" value="1"/>
</dbReference>
<dbReference type="GO" id="GO:0005576">
    <property type="term" value="C:extracellular region"/>
    <property type="evidence" value="ECO:0007669"/>
    <property type="project" value="UniProtKB-SubCell"/>
</dbReference>
<dbReference type="InterPro" id="IPR000187">
    <property type="entry name" value="CRF"/>
</dbReference>
<keyword evidence="4" id="KW-0165">Cleavage on pair of basic residues</keyword>
<feature type="chain" id="PRO_5018307150" evidence="8">
    <location>
        <begin position="22"/>
        <end position="138"/>
    </location>
</feature>
<keyword evidence="11" id="KW-1185">Reference proteome</keyword>
<comment type="similarity">
    <text evidence="2">Belongs to the sauvagine/corticotropin-releasing factor/urotensin I family.</text>
</comment>
<dbReference type="PANTHER" id="PTHR15035:SF9">
    <property type="entry name" value="CORTICOLIBERIN"/>
    <property type="match status" value="1"/>
</dbReference>
<dbReference type="InterPro" id="IPR018446">
    <property type="entry name" value="Corticotropin-releasing_fac_CS"/>
</dbReference>
<evidence type="ECO:0000256" key="3">
    <source>
        <dbReference type="ARBA" id="ARBA00022525"/>
    </source>
</evidence>
<sequence length="138" mass="15504">MKLHVLLAAVTLGVHVSLSESAPGHTDTQLPFLMRLGEEYFFRMDNTAHSPRAPDRRSPSRTEALQLQLTQRLLGGKVGSVGNGIMNSFLERERRSEDPPISLDLTFHLLREVLQMARAEQLAQRASNNRKIMDDLGK</sequence>
<dbReference type="Pfam" id="PF00473">
    <property type="entry name" value="CRF"/>
    <property type="match status" value="1"/>
</dbReference>
<dbReference type="Proteomes" id="UP000281406">
    <property type="component" value="Unassembled WGS sequence"/>
</dbReference>
<keyword evidence="6 8" id="KW-0732">Signal</keyword>
<dbReference type="OrthoDB" id="9837731at2759"/>
<dbReference type="AlphaFoldDB" id="A0A3N0XUQ2"/>
<dbReference type="GO" id="GO:0005179">
    <property type="term" value="F:hormone activity"/>
    <property type="evidence" value="ECO:0007669"/>
    <property type="project" value="UniProtKB-KW"/>
</dbReference>
<evidence type="ECO:0000256" key="5">
    <source>
        <dbReference type="ARBA" id="ARBA00022702"/>
    </source>
</evidence>
<evidence type="ECO:0000313" key="11">
    <source>
        <dbReference type="Proteomes" id="UP000281406"/>
    </source>
</evidence>
<comment type="caution">
    <text evidence="10">The sequence shown here is derived from an EMBL/GenBank/DDBJ whole genome shotgun (WGS) entry which is preliminary data.</text>
</comment>
<evidence type="ECO:0000256" key="1">
    <source>
        <dbReference type="ARBA" id="ARBA00004613"/>
    </source>
</evidence>
<organism evidence="10 11">
    <name type="scientific">Anabarilius grahami</name>
    <name type="common">Kanglang fish</name>
    <name type="synonym">Barilius grahami</name>
    <dbReference type="NCBI Taxonomy" id="495550"/>
    <lineage>
        <taxon>Eukaryota</taxon>
        <taxon>Metazoa</taxon>
        <taxon>Chordata</taxon>
        <taxon>Craniata</taxon>
        <taxon>Vertebrata</taxon>
        <taxon>Euteleostomi</taxon>
        <taxon>Actinopterygii</taxon>
        <taxon>Neopterygii</taxon>
        <taxon>Teleostei</taxon>
        <taxon>Ostariophysi</taxon>
        <taxon>Cypriniformes</taxon>
        <taxon>Xenocyprididae</taxon>
        <taxon>Xenocypridinae</taxon>
        <taxon>Xenocypridinae incertae sedis</taxon>
        <taxon>Anabarilius</taxon>
    </lineage>
</organism>
<dbReference type="EMBL" id="RJVU01061481">
    <property type="protein sequence ID" value="ROJ35270.1"/>
    <property type="molecule type" value="Genomic_DNA"/>
</dbReference>
<evidence type="ECO:0000256" key="6">
    <source>
        <dbReference type="ARBA" id="ARBA00022729"/>
    </source>
</evidence>
<protein>
    <submittedName>
        <fullName evidence="10">Corticoliberin-2</fullName>
    </submittedName>
</protein>
<comment type="subcellular location">
    <subcellularLocation>
        <location evidence="1">Secreted</location>
    </subcellularLocation>
</comment>
<evidence type="ECO:0000256" key="8">
    <source>
        <dbReference type="SAM" id="SignalP"/>
    </source>
</evidence>
<dbReference type="Gene3D" id="6.10.250.1920">
    <property type="match status" value="1"/>
</dbReference>
<evidence type="ECO:0000256" key="2">
    <source>
        <dbReference type="ARBA" id="ARBA00009287"/>
    </source>
</evidence>
<accession>A0A3N0XUQ2</accession>
<dbReference type="InterPro" id="IPR003620">
    <property type="entry name" value="Urocortin_CRF"/>
</dbReference>
<keyword evidence="7" id="KW-0027">Amidation</keyword>
<proteinExistence type="inferred from homology"/>